<dbReference type="InterPro" id="IPR036388">
    <property type="entry name" value="WH-like_DNA-bd_sf"/>
</dbReference>
<keyword evidence="1" id="KW-0805">Transcription regulation</keyword>
<dbReference type="EMBL" id="CP015970">
    <property type="protein sequence ID" value="AOZ45744.1"/>
    <property type="molecule type" value="Genomic_DNA"/>
</dbReference>
<evidence type="ECO:0000313" key="8">
    <source>
        <dbReference type="Proteomes" id="UP000178666"/>
    </source>
</evidence>
<keyword evidence="2" id="KW-0238">DNA-binding</keyword>
<dbReference type="InterPro" id="IPR051011">
    <property type="entry name" value="Metal_resp_trans_reg"/>
</dbReference>
<dbReference type="CDD" id="cd00090">
    <property type="entry name" value="HTH_ARSR"/>
    <property type="match status" value="1"/>
</dbReference>
<dbReference type="InterPro" id="IPR036390">
    <property type="entry name" value="WH_DNA-bd_sf"/>
</dbReference>
<dbReference type="Gene3D" id="1.10.10.10">
    <property type="entry name" value="Winged helix-like DNA-binding domain superfamily/Winged helix DNA-binding domain"/>
    <property type="match status" value="1"/>
</dbReference>
<dbReference type="EMBL" id="CP014352">
    <property type="protein sequence ID" value="AMS04252.1"/>
    <property type="molecule type" value="Genomic_DNA"/>
</dbReference>
<evidence type="ECO:0000313" key="6">
    <source>
        <dbReference type="EMBL" id="AOZ45744.1"/>
    </source>
</evidence>
<dbReference type="Proteomes" id="UP000178666">
    <property type="component" value="Chromosome"/>
</dbReference>
<keyword evidence="3" id="KW-0804">Transcription</keyword>
<dbReference type="GO" id="GO:0003700">
    <property type="term" value="F:DNA-binding transcription factor activity"/>
    <property type="evidence" value="ECO:0007669"/>
    <property type="project" value="InterPro"/>
</dbReference>
<evidence type="ECO:0000259" key="4">
    <source>
        <dbReference type="SMART" id="SM00418"/>
    </source>
</evidence>
<protein>
    <recommendedName>
        <fullName evidence="4">HTH arsR-type domain-containing protein</fullName>
    </recommendedName>
</protein>
<dbReference type="AlphaFoldDB" id="A0AAC8YCJ3"/>
<dbReference type="RefSeq" id="WP_062818810.1">
    <property type="nucleotide sequence ID" value="NZ_CP014352.1"/>
</dbReference>
<dbReference type="SMART" id="SM00418">
    <property type="entry name" value="HTH_ARSR"/>
    <property type="match status" value="1"/>
</dbReference>
<dbReference type="Proteomes" id="UP000075221">
    <property type="component" value="Chromosome"/>
</dbReference>
<dbReference type="GO" id="GO:0003677">
    <property type="term" value="F:DNA binding"/>
    <property type="evidence" value="ECO:0007669"/>
    <property type="project" value="UniProtKB-KW"/>
</dbReference>
<evidence type="ECO:0000256" key="2">
    <source>
        <dbReference type="ARBA" id="ARBA00023125"/>
    </source>
</evidence>
<dbReference type="InterPro" id="IPR011991">
    <property type="entry name" value="ArsR-like_HTH"/>
</dbReference>
<evidence type="ECO:0000313" key="5">
    <source>
        <dbReference type="EMBL" id="AMS04252.1"/>
    </source>
</evidence>
<dbReference type="PANTHER" id="PTHR43132:SF2">
    <property type="entry name" value="ARSENICAL RESISTANCE OPERON REPRESSOR ARSR-RELATED"/>
    <property type="match status" value="1"/>
</dbReference>
<dbReference type="InterPro" id="IPR001845">
    <property type="entry name" value="HTH_ArsR_DNA-bd_dom"/>
</dbReference>
<evidence type="ECO:0000313" key="7">
    <source>
        <dbReference type="Proteomes" id="UP000075221"/>
    </source>
</evidence>
<accession>A0AAC8YCJ3</accession>
<name>A0AAC8YCJ3_9ACTN</name>
<reference evidence="5 7" key="2">
    <citation type="submission" date="2016-02" db="EMBL/GenBank/DDBJ databases">
        <title>Complete Genome Sequence of Propionibacterium acidipropionici ATCC 55737.</title>
        <authorList>
            <person name="Luna Flores C.H."/>
            <person name="Nielsen L.K."/>
            <person name="Marcellin E."/>
        </authorList>
    </citation>
    <scope>NUCLEOTIDE SEQUENCE [LARGE SCALE GENOMIC DNA]</scope>
    <source>
        <strain evidence="5 7">ATCC 55737</strain>
    </source>
</reference>
<evidence type="ECO:0000256" key="3">
    <source>
        <dbReference type="ARBA" id="ARBA00023163"/>
    </source>
</evidence>
<dbReference type="Pfam" id="PF12840">
    <property type="entry name" value="HTH_20"/>
    <property type="match status" value="1"/>
</dbReference>
<evidence type="ECO:0000256" key="1">
    <source>
        <dbReference type="ARBA" id="ARBA00023015"/>
    </source>
</evidence>
<reference evidence="6 8" key="1">
    <citation type="journal article" date="2016" name="Plant Dis.">
        <title>Improved production of propionic acid using genome shuffling.</title>
        <authorList>
            <person name="Luna-Flores C.H."/>
            <person name="Palfreyman R.W."/>
            <person name="Kromer J.O."/>
            <person name="Nielsen L.K."/>
            <person name="Marcellin E."/>
        </authorList>
    </citation>
    <scope>NUCLEOTIDE SEQUENCE [LARGE SCALE GENOMIC DNA]</scope>
    <source>
        <strain evidence="6 8">F3E8</strain>
    </source>
</reference>
<dbReference type="SUPFAM" id="SSF46785">
    <property type="entry name" value="Winged helix' DNA-binding domain"/>
    <property type="match status" value="1"/>
</dbReference>
<sequence>MSDSQKRPFEPAHPSPERALELLRAIAHPVRAKILRTMMFGEPMRVSDVAAAVEEPANSVSYHLRQLARAGITRTTEPEDAHDRRETWWVVDDWSGVSIDPGAIRSLPGGGAVLSALDTADASDLADVFSMVRAEAAERAGLPALRGDGPLLLTEAEARALVEAVSSLSERARACSREHADAHDADVGRYDLRVAIMPRTQRPED</sequence>
<gene>
    <name evidence="6" type="ORF">A8L58_02325</name>
    <name evidence="5" type="ORF">AXH35_00855</name>
</gene>
<dbReference type="PANTHER" id="PTHR43132">
    <property type="entry name" value="ARSENICAL RESISTANCE OPERON REPRESSOR ARSR-RELATED"/>
    <property type="match status" value="1"/>
</dbReference>
<keyword evidence="8" id="KW-1185">Reference proteome</keyword>
<organism evidence="5 7">
    <name type="scientific">Acidipropionibacterium acidipropionici</name>
    <dbReference type="NCBI Taxonomy" id="1748"/>
    <lineage>
        <taxon>Bacteria</taxon>
        <taxon>Bacillati</taxon>
        <taxon>Actinomycetota</taxon>
        <taxon>Actinomycetes</taxon>
        <taxon>Propionibacteriales</taxon>
        <taxon>Propionibacteriaceae</taxon>
        <taxon>Acidipropionibacterium</taxon>
    </lineage>
</organism>
<feature type="domain" description="HTH arsR-type" evidence="4">
    <location>
        <begin position="21"/>
        <end position="134"/>
    </location>
</feature>
<proteinExistence type="predicted"/>